<sequence>VSHDEKKGAETQTADSYTPYELYLGYSAKNSFEYYFERETYS</sequence>
<comment type="caution">
    <text evidence="1">The sequence shown here is derived from an EMBL/GenBank/DDBJ whole genome shotgun (WGS) entry which is preliminary data.</text>
</comment>
<evidence type="ECO:0000313" key="2">
    <source>
        <dbReference type="Proteomes" id="UP000789702"/>
    </source>
</evidence>
<feature type="non-terminal residue" evidence="1">
    <location>
        <position position="42"/>
    </location>
</feature>
<proteinExistence type="predicted"/>
<dbReference type="Proteomes" id="UP000789702">
    <property type="component" value="Unassembled WGS sequence"/>
</dbReference>
<gene>
    <name evidence="1" type="ORF">DHETER_LOCUS14479</name>
</gene>
<keyword evidence="2" id="KW-1185">Reference proteome</keyword>
<reference evidence="1" key="1">
    <citation type="submission" date="2021-06" db="EMBL/GenBank/DDBJ databases">
        <authorList>
            <person name="Kallberg Y."/>
            <person name="Tangrot J."/>
            <person name="Rosling A."/>
        </authorList>
    </citation>
    <scope>NUCLEOTIDE SEQUENCE</scope>
    <source>
        <strain evidence="1">IL203A</strain>
    </source>
</reference>
<protein>
    <submittedName>
        <fullName evidence="1">6782_t:CDS:1</fullName>
    </submittedName>
</protein>
<organism evidence="1 2">
    <name type="scientific">Dentiscutata heterogama</name>
    <dbReference type="NCBI Taxonomy" id="1316150"/>
    <lineage>
        <taxon>Eukaryota</taxon>
        <taxon>Fungi</taxon>
        <taxon>Fungi incertae sedis</taxon>
        <taxon>Mucoromycota</taxon>
        <taxon>Glomeromycotina</taxon>
        <taxon>Glomeromycetes</taxon>
        <taxon>Diversisporales</taxon>
        <taxon>Gigasporaceae</taxon>
        <taxon>Dentiscutata</taxon>
    </lineage>
</organism>
<dbReference type="EMBL" id="CAJVPU010044748">
    <property type="protein sequence ID" value="CAG8748252.1"/>
    <property type="molecule type" value="Genomic_DNA"/>
</dbReference>
<accession>A0ACA9QHI6</accession>
<evidence type="ECO:0000313" key="1">
    <source>
        <dbReference type="EMBL" id="CAG8748252.1"/>
    </source>
</evidence>
<feature type="non-terminal residue" evidence="1">
    <location>
        <position position="1"/>
    </location>
</feature>
<name>A0ACA9QHI6_9GLOM</name>